<evidence type="ECO:0000256" key="5">
    <source>
        <dbReference type="ARBA" id="ARBA00044503"/>
    </source>
</evidence>
<protein>
    <recommendedName>
        <fullName evidence="6">Ribosomal processing cysteine protease Prp</fullName>
    </recommendedName>
</protein>
<keyword evidence="1" id="KW-0690">Ribosome biogenesis</keyword>
<dbReference type="Gene3D" id="3.30.70.1490">
    <property type="entry name" value="Cysteine protease Prp"/>
    <property type="match status" value="1"/>
</dbReference>
<dbReference type="InterPro" id="IPR036764">
    <property type="entry name" value="Peptidase_Prp_sf"/>
</dbReference>
<dbReference type="RefSeq" id="WP_200760073.1">
    <property type="nucleotide sequence ID" value="NZ_AP023366.1"/>
</dbReference>
<dbReference type="SUPFAM" id="SSF118010">
    <property type="entry name" value="TM1457-like"/>
    <property type="match status" value="1"/>
</dbReference>
<evidence type="ECO:0000256" key="1">
    <source>
        <dbReference type="ARBA" id="ARBA00022517"/>
    </source>
</evidence>
<dbReference type="PANTHER" id="PTHR39178:SF1">
    <property type="entry name" value="RIBOSOMAL-PROCESSING CYSTEINE PROTEASE PRP"/>
    <property type="match status" value="1"/>
</dbReference>
<evidence type="ECO:0000256" key="6">
    <source>
        <dbReference type="ARBA" id="ARBA00044538"/>
    </source>
</evidence>
<dbReference type="EMBL" id="AP023366">
    <property type="protein sequence ID" value="BCJ86026.1"/>
    <property type="molecule type" value="Genomic_DNA"/>
</dbReference>
<keyword evidence="4" id="KW-0788">Thiol protease</keyword>
<accession>A0A7I8DB14</accession>
<dbReference type="PANTHER" id="PTHR39178">
    <property type="entry name" value="HYPOTHETICAL RIBOSOME-ASSOCIATED PROTEIN"/>
    <property type="match status" value="1"/>
</dbReference>
<evidence type="ECO:0000256" key="2">
    <source>
        <dbReference type="ARBA" id="ARBA00022670"/>
    </source>
</evidence>
<dbReference type="GO" id="GO:0006508">
    <property type="term" value="P:proteolysis"/>
    <property type="evidence" value="ECO:0007669"/>
    <property type="project" value="UniProtKB-KW"/>
</dbReference>
<dbReference type="KEGG" id="eff:skT53_10110"/>
<sequence length="108" mass="11808">MIQVNIHRDWQGHIDSFRAAGHSLFAENGNDIVCAAVSILVQNCVNSIETLLHVTIPAVSKDGLVECKIPPLDDSLAKQVQLLLESMAYGLRTLAESYPKHVSVVDND</sequence>
<dbReference type="GO" id="GO:0008234">
    <property type="term" value="F:cysteine-type peptidase activity"/>
    <property type="evidence" value="ECO:0007669"/>
    <property type="project" value="UniProtKB-KW"/>
</dbReference>
<comment type="similarity">
    <text evidence="5">Belongs to the Prp family.</text>
</comment>
<dbReference type="Proteomes" id="UP000593802">
    <property type="component" value="Chromosome"/>
</dbReference>
<evidence type="ECO:0000313" key="8">
    <source>
        <dbReference type="Proteomes" id="UP000593802"/>
    </source>
</evidence>
<dbReference type="InterPro" id="IPR007422">
    <property type="entry name" value="Peptidase_Prp"/>
</dbReference>
<keyword evidence="2" id="KW-0645">Protease</keyword>
<evidence type="ECO:0000313" key="7">
    <source>
        <dbReference type="EMBL" id="BCJ86026.1"/>
    </source>
</evidence>
<name>A0A7I8DB14_9BACL</name>
<keyword evidence="3" id="KW-0378">Hydrolase</keyword>
<reference evidence="7 8" key="1">
    <citation type="submission" date="2020-08" db="EMBL/GenBank/DDBJ databases">
        <title>Complete Genome Sequence of Effusibacillus dendaii Strain skT53, Isolated from Farmland soil.</title>
        <authorList>
            <person name="Konishi T."/>
            <person name="Kawasaki H."/>
        </authorList>
    </citation>
    <scope>NUCLEOTIDE SEQUENCE [LARGE SCALE GENOMIC DNA]</scope>
    <source>
        <strain evidence="8">skT53</strain>
    </source>
</reference>
<evidence type="ECO:0000256" key="4">
    <source>
        <dbReference type="ARBA" id="ARBA00022807"/>
    </source>
</evidence>
<dbReference type="AlphaFoldDB" id="A0A7I8DB14"/>
<gene>
    <name evidence="7" type="ORF">skT53_10110</name>
</gene>
<keyword evidence="8" id="KW-1185">Reference proteome</keyword>
<proteinExistence type="inferred from homology"/>
<evidence type="ECO:0000256" key="3">
    <source>
        <dbReference type="ARBA" id="ARBA00022801"/>
    </source>
</evidence>
<dbReference type="Pfam" id="PF04327">
    <property type="entry name" value="Peptidase_Prp"/>
    <property type="match status" value="1"/>
</dbReference>
<dbReference type="CDD" id="cd16332">
    <property type="entry name" value="Prp-like"/>
    <property type="match status" value="1"/>
</dbReference>
<dbReference type="GO" id="GO:0042254">
    <property type="term" value="P:ribosome biogenesis"/>
    <property type="evidence" value="ECO:0007669"/>
    <property type="project" value="UniProtKB-KW"/>
</dbReference>
<organism evidence="7 8">
    <name type="scientific">Effusibacillus dendaii</name>
    <dbReference type="NCBI Taxonomy" id="2743772"/>
    <lineage>
        <taxon>Bacteria</taxon>
        <taxon>Bacillati</taxon>
        <taxon>Bacillota</taxon>
        <taxon>Bacilli</taxon>
        <taxon>Bacillales</taxon>
        <taxon>Alicyclobacillaceae</taxon>
        <taxon>Effusibacillus</taxon>
    </lineage>
</organism>